<accession>E1WY00</accession>
<gene>
    <name evidence="1" type="ordered locus">BMS_2779</name>
</gene>
<proteinExistence type="predicted"/>
<reference evidence="2" key="1">
    <citation type="journal article" date="2013" name="ISME J.">
        <title>A small predatory core genome in the divergent marine Bacteriovorax marinus SJ and the terrestrial Bdellovibrio bacteriovorus.</title>
        <authorList>
            <person name="Crossman L.C."/>
            <person name="Chen H."/>
            <person name="Cerdeno-Tarraga A.M."/>
            <person name="Brooks K."/>
            <person name="Quail M.A."/>
            <person name="Pineiro S.A."/>
            <person name="Hobley L."/>
            <person name="Sockett R.E."/>
            <person name="Bentley S.D."/>
            <person name="Parkhill J."/>
            <person name="Williams H.N."/>
            <person name="Stine O.C."/>
        </authorList>
    </citation>
    <scope>NUCLEOTIDE SEQUENCE [LARGE SCALE GENOMIC DNA]</scope>
    <source>
        <strain evidence="2">ATCC BAA-682 / DSM 15412 / SJ</strain>
    </source>
</reference>
<dbReference type="PATRIC" id="fig|862908.3.peg.2655"/>
<organism evidence="1 2">
    <name type="scientific">Halobacteriovorax marinus (strain ATCC BAA-682 / DSM 15412 / SJ)</name>
    <name type="common">Bacteriovorax marinus</name>
    <dbReference type="NCBI Taxonomy" id="862908"/>
    <lineage>
        <taxon>Bacteria</taxon>
        <taxon>Pseudomonadati</taxon>
        <taxon>Bdellovibrionota</taxon>
        <taxon>Bacteriovoracia</taxon>
        <taxon>Bacteriovoracales</taxon>
        <taxon>Halobacteriovoraceae</taxon>
        <taxon>Halobacteriovorax</taxon>
    </lineage>
</organism>
<dbReference type="STRING" id="862908.BMS_2779"/>
<dbReference type="KEGG" id="bmx:BMS_2779"/>
<name>E1WY00_HALMS</name>
<dbReference type="AlphaFoldDB" id="E1WY00"/>
<protein>
    <submittedName>
        <fullName evidence="1">Uncharacterized protein</fullName>
    </submittedName>
</protein>
<dbReference type="HOGENOM" id="CLU_707447_0_0_7"/>
<keyword evidence="2" id="KW-1185">Reference proteome</keyword>
<dbReference type="Proteomes" id="UP000008963">
    <property type="component" value="Chromosome"/>
</dbReference>
<dbReference type="OrthoDB" id="9966535at2"/>
<evidence type="ECO:0000313" key="2">
    <source>
        <dbReference type="Proteomes" id="UP000008963"/>
    </source>
</evidence>
<dbReference type="EMBL" id="FQ312005">
    <property type="protein sequence ID" value="CBW27555.1"/>
    <property type="molecule type" value="Genomic_DNA"/>
</dbReference>
<dbReference type="RefSeq" id="WP_014245329.1">
    <property type="nucleotide sequence ID" value="NC_016620.1"/>
</dbReference>
<evidence type="ECO:0000313" key="1">
    <source>
        <dbReference type="EMBL" id="CBW27555.1"/>
    </source>
</evidence>
<sequence>MLTNIPDPENCKFKNEFNIQLVLAMAKSDFLLGEELKPFIKKCSPSFSERTLDILHYPYKKGNDLSDILLFLKSRGFEKDEMDKIEKIWNAKYSKDSELGEYRALLKQIKNEKSKLKKYSYFNKLLTLANKSKSVFLKRLILSASYGQIGNQGLLAKSFKELLAINEIIYTIDLTQNFVSFKNRDHYYSLVNDLFNLLRESLNDTKLIRILDTNFQFLDTKKEKIEFESDELSWSLNEIRENMNSSLYGISFPSFWMKSVINRISNSEKQKFITKLEKDRVLRKLNILDYWVFQENLSPNDTVRDFIVNQINKSYGDSYAGDYIILELLEDNIFKKNLGDINPELKKPIFTLKRNFYHQILEAGRESSFPILKLIEMGEEREEFIWWLIL</sequence>